<dbReference type="AlphaFoldDB" id="A0AAV9ZGY4"/>
<dbReference type="GO" id="GO:0005524">
    <property type="term" value="F:ATP binding"/>
    <property type="evidence" value="ECO:0007669"/>
    <property type="project" value="UniProtKB-UniRule"/>
</dbReference>
<name>A0AAV9ZGY4_9AGAR</name>
<dbReference type="Proteomes" id="UP001362999">
    <property type="component" value="Unassembled WGS sequence"/>
</dbReference>
<gene>
    <name evidence="2" type="ORF">R3P38DRAFT_3293607</name>
</gene>
<dbReference type="SUPFAM" id="SSF56112">
    <property type="entry name" value="Protein kinase-like (PK-like)"/>
    <property type="match status" value="1"/>
</dbReference>
<sequence length="90" mass="9989">MSEIPPLRPNFRPDDPTTFAATKLEIGKGAFGTVGIVTAEGGTRVMAMKVTAGNATTLRKEINIIRQIQPHRNIETYFGKRYRLRSGRSL</sequence>
<evidence type="ECO:0000313" key="3">
    <source>
        <dbReference type="Proteomes" id="UP001362999"/>
    </source>
</evidence>
<evidence type="ECO:0008006" key="4">
    <source>
        <dbReference type="Google" id="ProtNLM"/>
    </source>
</evidence>
<keyword evidence="1" id="KW-0067">ATP-binding</keyword>
<dbReference type="Gene3D" id="3.30.200.20">
    <property type="entry name" value="Phosphorylase Kinase, domain 1"/>
    <property type="match status" value="1"/>
</dbReference>
<evidence type="ECO:0000313" key="2">
    <source>
        <dbReference type="EMBL" id="KAK6981747.1"/>
    </source>
</evidence>
<proteinExistence type="predicted"/>
<dbReference type="InterPro" id="IPR011009">
    <property type="entry name" value="Kinase-like_dom_sf"/>
</dbReference>
<dbReference type="EMBL" id="JAWWNJ010000148">
    <property type="protein sequence ID" value="KAK6981747.1"/>
    <property type="molecule type" value="Genomic_DNA"/>
</dbReference>
<organism evidence="2 3">
    <name type="scientific">Favolaschia claudopus</name>
    <dbReference type="NCBI Taxonomy" id="2862362"/>
    <lineage>
        <taxon>Eukaryota</taxon>
        <taxon>Fungi</taxon>
        <taxon>Dikarya</taxon>
        <taxon>Basidiomycota</taxon>
        <taxon>Agaricomycotina</taxon>
        <taxon>Agaricomycetes</taxon>
        <taxon>Agaricomycetidae</taxon>
        <taxon>Agaricales</taxon>
        <taxon>Marasmiineae</taxon>
        <taxon>Mycenaceae</taxon>
        <taxon>Favolaschia</taxon>
    </lineage>
</organism>
<reference evidence="2 3" key="1">
    <citation type="journal article" date="2024" name="J Genomics">
        <title>Draft genome sequencing and assembly of Favolaschia claudopus CIRM-BRFM 2984 isolated from oak limbs.</title>
        <authorList>
            <person name="Navarro D."/>
            <person name="Drula E."/>
            <person name="Chaduli D."/>
            <person name="Cazenave R."/>
            <person name="Ahrendt S."/>
            <person name="Wang J."/>
            <person name="Lipzen A."/>
            <person name="Daum C."/>
            <person name="Barry K."/>
            <person name="Grigoriev I.V."/>
            <person name="Favel A."/>
            <person name="Rosso M.N."/>
            <person name="Martin F."/>
        </authorList>
    </citation>
    <scope>NUCLEOTIDE SEQUENCE [LARGE SCALE GENOMIC DNA]</scope>
    <source>
        <strain evidence="2 3">CIRM-BRFM 2984</strain>
    </source>
</reference>
<dbReference type="InterPro" id="IPR017441">
    <property type="entry name" value="Protein_kinase_ATP_BS"/>
</dbReference>
<protein>
    <recommendedName>
        <fullName evidence="4">Protein kinase domain-containing protein</fullName>
    </recommendedName>
</protein>
<accession>A0AAV9ZGY4</accession>
<evidence type="ECO:0000256" key="1">
    <source>
        <dbReference type="PROSITE-ProRule" id="PRU10141"/>
    </source>
</evidence>
<dbReference type="PROSITE" id="PS00107">
    <property type="entry name" value="PROTEIN_KINASE_ATP"/>
    <property type="match status" value="1"/>
</dbReference>
<comment type="caution">
    <text evidence="2">The sequence shown here is derived from an EMBL/GenBank/DDBJ whole genome shotgun (WGS) entry which is preliminary data.</text>
</comment>
<keyword evidence="3" id="KW-1185">Reference proteome</keyword>
<keyword evidence="1" id="KW-0547">Nucleotide-binding</keyword>
<feature type="binding site" evidence="1">
    <location>
        <position position="49"/>
    </location>
    <ligand>
        <name>ATP</name>
        <dbReference type="ChEBI" id="CHEBI:30616"/>
    </ligand>
</feature>